<name>A0A8X6M7T6_9ARAC</name>
<keyword evidence="3" id="KW-1185">Reference proteome</keyword>
<dbReference type="Proteomes" id="UP000886998">
    <property type="component" value="Unassembled WGS sequence"/>
</dbReference>
<gene>
    <name evidence="2" type="primary">pol_4161</name>
    <name evidence="2" type="ORF">TNIN_120271</name>
</gene>
<evidence type="ECO:0000256" key="1">
    <source>
        <dbReference type="SAM" id="MobiDB-lite"/>
    </source>
</evidence>
<accession>A0A8X6M7T6</accession>
<feature type="region of interest" description="Disordered" evidence="1">
    <location>
        <begin position="76"/>
        <end position="97"/>
    </location>
</feature>
<protein>
    <submittedName>
        <fullName evidence="2">Retrovirus-related Pol polyprotein from transposon 17.6</fullName>
    </submittedName>
</protein>
<evidence type="ECO:0000313" key="3">
    <source>
        <dbReference type="Proteomes" id="UP000886998"/>
    </source>
</evidence>
<dbReference type="AlphaFoldDB" id="A0A8X6M7T6"/>
<evidence type="ECO:0000313" key="2">
    <source>
        <dbReference type="EMBL" id="GFS30037.1"/>
    </source>
</evidence>
<dbReference type="EMBL" id="BMAV01024092">
    <property type="protein sequence ID" value="GFS30037.1"/>
    <property type="molecule type" value="Genomic_DNA"/>
</dbReference>
<comment type="caution">
    <text evidence="2">The sequence shown here is derived from an EMBL/GenBank/DDBJ whole genome shotgun (WGS) entry which is preliminary data.</text>
</comment>
<dbReference type="OrthoDB" id="6445761at2759"/>
<sequence length="183" mass="20206">MGWTFPDDHMTCLPVAEVEIECDLGTVTSKAAVIRNHLDQERYILGNQTAALLQGIEENCSSDVGKVNTVVTRSQTRQSKENEIFNEPDQIDEQTESNLEEGTDNLENEEILPPVDGYSPINPVTKINSSTLLLKQQNSEEFAPIISEVFSKTDVDACELMPASTEGNNKSITIGYTLNLQIS</sequence>
<organism evidence="2 3">
    <name type="scientific">Trichonephila inaurata madagascariensis</name>
    <dbReference type="NCBI Taxonomy" id="2747483"/>
    <lineage>
        <taxon>Eukaryota</taxon>
        <taxon>Metazoa</taxon>
        <taxon>Ecdysozoa</taxon>
        <taxon>Arthropoda</taxon>
        <taxon>Chelicerata</taxon>
        <taxon>Arachnida</taxon>
        <taxon>Araneae</taxon>
        <taxon>Araneomorphae</taxon>
        <taxon>Entelegynae</taxon>
        <taxon>Araneoidea</taxon>
        <taxon>Nephilidae</taxon>
        <taxon>Trichonephila</taxon>
        <taxon>Trichonephila inaurata</taxon>
    </lineage>
</organism>
<feature type="compositionally biased region" description="Acidic residues" evidence="1">
    <location>
        <begin position="84"/>
        <end position="97"/>
    </location>
</feature>
<reference evidence="2" key="1">
    <citation type="submission" date="2020-08" db="EMBL/GenBank/DDBJ databases">
        <title>Multicomponent nature underlies the extraordinary mechanical properties of spider dragline silk.</title>
        <authorList>
            <person name="Kono N."/>
            <person name="Nakamura H."/>
            <person name="Mori M."/>
            <person name="Yoshida Y."/>
            <person name="Ohtoshi R."/>
            <person name="Malay A.D."/>
            <person name="Moran D.A.P."/>
            <person name="Tomita M."/>
            <person name="Numata K."/>
            <person name="Arakawa K."/>
        </authorList>
    </citation>
    <scope>NUCLEOTIDE SEQUENCE</scope>
</reference>
<proteinExistence type="predicted"/>